<gene>
    <name evidence="1" type="ORF">ACFS2C_11855</name>
</gene>
<protein>
    <submittedName>
        <fullName evidence="1">Uncharacterized protein</fullName>
    </submittedName>
</protein>
<name>A0ABW5W9B2_9PSEU</name>
<sequence>MAESREHVTRAREFLRMALQLSELSQQFANRATAELELAEVEREVVRELAPAALADVESVERYLAEPGSCSTVDRFLSPDERRSRCTVSYEGR</sequence>
<accession>A0ABW5W9B2</accession>
<dbReference type="EMBL" id="JBHUOF010000013">
    <property type="protein sequence ID" value="MFD2800086.1"/>
    <property type="molecule type" value="Genomic_DNA"/>
</dbReference>
<dbReference type="Proteomes" id="UP001597478">
    <property type="component" value="Unassembled WGS sequence"/>
</dbReference>
<reference evidence="2" key="1">
    <citation type="journal article" date="2019" name="Int. J. Syst. Evol. Microbiol.">
        <title>The Global Catalogue of Microorganisms (GCM) 10K type strain sequencing project: providing services to taxonomists for standard genome sequencing and annotation.</title>
        <authorList>
            <consortium name="The Broad Institute Genomics Platform"/>
            <consortium name="The Broad Institute Genome Sequencing Center for Infectious Disease"/>
            <person name="Wu L."/>
            <person name="Ma J."/>
        </authorList>
    </citation>
    <scope>NUCLEOTIDE SEQUENCE [LARGE SCALE GENOMIC DNA]</scope>
    <source>
        <strain evidence="2">IBRC-M 10906</strain>
    </source>
</reference>
<evidence type="ECO:0000313" key="1">
    <source>
        <dbReference type="EMBL" id="MFD2800086.1"/>
    </source>
</evidence>
<evidence type="ECO:0000313" key="2">
    <source>
        <dbReference type="Proteomes" id="UP001597478"/>
    </source>
</evidence>
<organism evidence="1 2">
    <name type="scientific">Prauserella oleivorans</name>
    <dbReference type="NCBI Taxonomy" id="1478153"/>
    <lineage>
        <taxon>Bacteria</taxon>
        <taxon>Bacillati</taxon>
        <taxon>Actinomycetota</taxon>
        <taxon>Actinomycetes</taxon>
        <taxon>Pseudonocardiales</taxon>
        <taxon>Pseudonocardiaceae</taxon>
        <taxon>Prauserella</taxon>
    </lineage>
</organism>
<keyword evidence="2" id="KW-1185">Reference proteome</keyword>
<proteinExistence type="predicted"/>
<dbReference type="RefSeq" id="WP_377385020.1">
    <property type="nucleotide sequence ID" value="NZ_JBHSAN010000004.1"/>
</dbReference>
<comment type="caution">
    <text evidence="1">The sequence shown here is derived from an EMBL/GenBank/DDBJ whole genome shotgun (WGS) entry which is preliminary data.</text>
</comment>